<sequence>MSVERIHREVNEIMLRMETEQRVHQGQEDMYTAIVGQCWCNQGVHHESGSVCPHCLGRVR</sequence>
<comment type="caution">
    <text evidence="1">The sequence shown here is derived from an EMBL/GenBank/DDBJ whole genome shotgun (WGS) entry which is preliminary data.</text>
</comment>
<name>A0A0F9GG57_9ZZZZ</name>
<reference evidence="1" key="1">
    <citation type="journal article" date="2015" name="Nature">
        <title>Complex archaea that bridge the gap between prokaryotes and eukaryotes.</title>
        <authorList>
            <person name="Spang A."/>
            <person name="Saw J.H."/>
            <person name="Jorgensen S.L."/>
            <person name="Zaremba-Niedzwiedzka K."/>
            <person name="Martijn J."/>
            <person name="Lind A.E."/>
            <person name="van Eijk R."/>
            <person name="Schleper C."/>
            <person name="Guy L."/>
            <person name="Ettema T.J."/>
        </authorList>
    </citation>
    <scope>NUCLEOTIDE SEQUENCE</scope>
</reference>
<proteinExistence type="predicted"/>
<evidence type="ECO:0000313" key="1">
    <source>
        <dbReference type="EMBL" id="KKL62182.1"/>
    </source>
</evidence>
<organism evidence="1">
    <name type="scientific">marine sediment metagenome</name>
    <dbReference type="NCBI Taxonomy" id="412755"/>
    <lineage>
        <taxon>unclassified sequences</taxon>
        <taxon>metagenomes</taxon>
        <taxon>ecological metagenomes</taxon>
    </lineage>
</organism>
<dbReference type="AlphaFoldDB" id="A0A0F9GG57"/>
<accession>A0A0F9GG57</accession>
<gene>
    <name evidence="1" type="ORF">LCGC14_2187740</name>
</gene>
<dbReference type="EMBL" id="LAZR01028572">
    <property type="protein sequence ID" value="KKL62182.1"/>
    <property type="molecule type" value="Genomic_DNA"/>
</dbReference>
<protein>
    <submittedName>
        <fullName evidence="1">Uncharacterized protein</fullName>
    </submittedName>
</protein>